<reference evidence="1 2" key="1">
    <citation type="submission" date="2009-02" db="EMBL/GenBank/DDBJ databases">
        <authorList>
            <person name="Fulton L."/>
            <person name="Clifton S."/>
            <person name="Fulton B."/>
            <person name="Xu J."/>
            <person name="Minx P."/>
            <person name="Pepin K.H."/>
            <person name="Johnson M."/>
            <person name="Bhonagiri V."/>
            <person name="Nash W.E."/>
            <person name="Mardis E.R."/>
            <person name="Wilson R.K."/>
        </authorList>
    </citation>
    <scope>NUCLEOTIDE SEQUENCE [LARGE SCALE GENOMIC DNA]</scope>
    <source>
        <strain evidence="1 2">DSM 16841</strain>
    </source>
</reference>
<proteinExistence type="predicted"/>
<comment type="caution">
    <text evidence="1">The sequence shown here is derived from an EMBL/GenBank/DDBJ whole genome shotgun (WGS) entry which is preliminary data.</text>
</comment>
<evidence type="ECO:0000313" key="1">
    <source>
        <dbReference type="EMBL" id="EEG93955.1"/>
    </source>
</evidence>
<gene>
    <name evidence="1" type="ORF">ROSEINA2194_02206</name>
</gene>
<accession>C0FTY5</accession>
<protein>
    <submittedName>
        <fullName evidence="1">Uncharacterized protein</fullName>
    </submittedName>
</protein>
<organism evidence="1 2">
    <name type="scientific">Roseburia inulinivorans DSM 16841</name>
    <dbReference type="NCBI Taxonomy" id="622312"/>
    <lineage>
        <taxon>Bacteria</taxon>
        <taxon>Bacillati</taxon>
        <taxon>Bacillota</taxon>
        <taxon>Clostridia</taxon>
        <taxon>Lachnospirales</taxon>
        <taxon>Lachnospiraceae</taxon>
        <taxon>Roseburia</taxon>
    </lineage>
</organism>
<reference evidence="1 2" key="2">
    <citation type="submission" date="2009-03" db="EMBL/GenBank/DDBJ databases">
        <title>Draft genome sequence of Roseburia inulinivorans (DSM 16841).</title>
        <authorList>
            <person name="Sudarsanam P."/>
            <person name="Ley R."/>
            <person name="Guruge J."/>
            <person name="Turnbaugh P.J."/>
            <person name="Mahowald M."/>
            <person name="Liep D."/>
            <person name="Gordon J."/>
        </authorList>
    </citation>
    <scope>NUCLEOTIDE SEQUENCE [LARGE SCALE GENOMIC DNA]</scope>
    <source>
        <strain evidence="1 2">DSM 16841</strain>
    </source>
</reference>
<dbReference type="Proteomes" id="UP000003561">
    <property type="component" value="Unassembled WGS sequence"/>
</dbReference>
<evidence type="ECO:0000313" key="2">
    <source>
        <dbReference type="Proteomes" id="UP000003561"/>
    </source>
</evidence>
<dbReference type="AlphaFoldDB" id="C0FTY5"/>
<sequence>MVTVQPSGHLLPVLDFSQVTFTHVIIKRNTEVMQEQKVVVHIFLQAVQQGFFILLGKSASRRAMTSISWLYKPFS</sequence>
<dbReference type="EMBL" id="ACFY01000089">
    <property type="protein sequence ID" value="EEG93955.1"/>
    <property type="molecule type" value="Genomic_DNA"/>
</dbReference>
<name>C0FTY5_9FIRM</name>